<gene>
    <name evidence="2" type="ORF">CTI12_AA382990</name>
</gene>
<organism evidence="2 3">
    <name type="scientific">Artemisia annua</name>
    <name type="common">Sweet wormwood</name>
    <dbReference type="NCBI Taxonomy" id="35608"/>
    <lineage>
        <taxon>Eukaryota</taxon>
        <taxon>Viridiplantae</taxon>
        <taxon>Streptophyta</taxon>
        <taxon>Embryophyta</taxon>
        <taxon>Tracheophyta</taxon>
        <taxon>Spermatophyta</taxon>
        <taxon>Magnoliopsida</taxon>
        <taxon>eudicotyledons</taxon>
        <taxon>Gunneridae</taxon>
        <taxon>Pentapetalae</taxon>
        <taxon>asterids</taxon>
        <taxon>campanulids</taxon>
        <taxon>Asterales</taxon>
        <taxon>Asteraceae</taxon>
        <taxon>Asteroideae</taxon>
        <taxon>Anthemideae</taxon>
        <taxon>Artemisiinae</taxon>
        <taxon>Artemisia</taxon>
    </lineage>
</organism>
<keyword evidence="3" id="KW-1185">Reference proteome</keyword>
<reference evidence="2 3" key="1">
    <citation type="journal article" date="2018" name="Mol. Plant">
        <title>The genome of Artemisia annua provides insight into the evolution of Asteraceae family and artemisinin biosynthesis.</title>
        <authorList>
            <person name="Shen Q."/>
            <person name="Zhang L."/>
            <person name="Liao Z."/>
            <person name="Wang S."/>
            <person name="Yan T."/>
            <person name="Shi P."/>
            <person name="Liu M."/>
            <person name="Fu X."/>
            <person name="Pan Q."/>
            <person name="Wang Y."/>
            <person name="Lv Z."/>
            <person name="Lu X."/>
            <person name="Zhang F."/>
            <person name="Jiang W."/>
            <person name="Ma Y."/>
            <person name="Chen M."/>
            <person name="Hao X."/>
            <person name="Li L."/>
            <person name="Tang Y."/>
            <person name="Lv G."/>
            <person name="Zhou Y."/>
            <person name="Sun X."/>
            <person name="Brodelius P.E."/>
            <person name="Rose J.K.C."/>
            <person name="Tang K."/>
        </authorList>
    </citation>
    <scope>NUCLEOTIDE SEQUENCE [LARGE SCALE GENOMIC DNA]</scope>
    <source>
        <strain evidence="3">cv. Huhao1</strain>
        <tissue evidence="2">Leaf</tissue>
    </source>
</reference>
<dbReference type="STRING" id="35608.A0A2U1MGR2"/>
<dbReference type="Proteomes" id="UP000245207">
    <property type="component" value="Unassembled WGS sequence"/>
</dbReference>
<sequence length="111" mass="12441">MLDNTNPLHVASCNCISKKWKDSMPYITSIYFQRSIFDHLSNGQTPDNIISTIMSSSCRLEELVVYFPFTSAGLASWLLLVGSSLKNLELRMDNLADQNASNDSLAKLECF</sequence>
<keyword evidence="1" id="KW-0812">Transmembrane</keyword>
<feature type="transmembrane region" description="Helical" evidence="1">
    <location>
        <begin position="63"/>
        <end position="82"/>
    </location>
</feature>
<keyword evidence="1" id="KW-0472">Membrane</keyword>
<name>A0A2U1MGR2_ARTAN</name>
<evidence type="ECO:0000256" key="1">
    <source>
        <dbReference type="SAM" id="Phobius"/>
    </source>
</evidence>
<comment type="caution">
    <text evidence="2">The sequence shown here is derived from an EMBL/GenBank/DDBJ whole genome shotgun (WGS) entry which is preliminary data.</text>
</comment>
<evidence type="ECO:0000313" key="3">
    <source>
        <dbReference type="Proteomes" id="UP000245207"/>
    </source>
</evidence>
<accession>A0A2U1MGR2</accession>
<evidence type="ECO:0000313" key="2">
    <source>
        <dbReference type="EMBL" id="PWA60461.1"/>
    </source>
</evidence>
<protein>
    <submittedName>
        <fullName evidence="2">F-box domain, Leucine-rich repeat domain, L domain-like protein</fullName>
    </submittedName>
</protein>
<dbReference type="AlphaFoldDB" id="A0A2U1MGR2"/>
<proteinExistence type="predicted"/>
<dbReference type="EMBL" id="PKPP01005345">
    <property type="protein sequence ID" value="PWA60461.1"/>
    <property type="molecule type" value="Genomic_DNA"/>
</dbReference>
<keyword evidence="1" id="KW-1133">Transmembrane helix</keyword>
<dbReference type="OrthoDB" id="1933672at2759"/>